<evidence type="ECO:0000313" key="1">
    <source>
        <dbReference type="EMBL" id="MBW0520363.1"/>
    </source>
</evidence>
<name>A0A9Q3EK17_9BASI</name>
<organism evidence="1 2">
    <name type="scientific">Austropuccinia psidii MF-1</name>
    <dbReference type="NCBI Taxonomy" id="1389203"/>
    <lineage>
        <taxon>Eukaryota</taxon>
        <taxon>Fungi</taxon>
        <taxon>Dikarya</taxon>
        <taxon>Basidiomycota</taxon>
        <taxon>Pucciniomycotina</taxon>
        <taxon>Pucciniomycetes</taxon>
        <taxon>Pucciniales</taxon>
        <taxon>Sphaerophragmiaceae</taxon>
        <taxon>Austropuccinia</taxon>
    </lineage>
</organism>
<keyword evidence="2" id="KW-1185">Reference proteome</keyword>
<accession>A0A9Q3EK17</accession>
<protein>
    <submittedName>
        <fullName evidence="1">Uncharacterized protein</fullName>
    </submittedName>
</protein>
<comment type="caution">
    <text evidence="1">The sequence shown here is derived from an EMBL/GenBank/DDBJ whole genome shotgun (WGS) entry which is preliminary data.</text>
</comment>
<reference evidence="1" key="1">
    <citation type="submission" date="2021-03" db="EMBL/GenBank/DDBJ databases">
        <title>Draft genome sequence of rust myrtle Austropuccinia psidii MF-1, a brazilian biotype.</title>
        <authorList>
            <person name="Quecine M.C."/>
            <person name="Pachon D.M.R."/>
            <person name="Bonatelli M.L."/>
            <person name="Correr F.H."/>
            <person name="Franceschini L.M."/>
            <person name="Leite T.F."/>
            <person name="Margarido G.R.A."/>
            <person name="Almeida C.A."/>
            <person name="Ferrarezi J.A."/>
            <person name="Labate C.A."/>
        </authorList>
    </citation>
    <scope>NUCLEOTIDE SEQUENCE</scope>
    <source>
        <strain evidence="1">MF-1</strain>
    </source>
</reference>
<dbReference type="EMBL" id="AVOT02028019">
    <property type="protein sequence ID" value="MBW0520363.1"/>
    <property type="molecule type" value="Genomic_DNA"/>
</dbReference>
<dbReference type="AlphaFoldDB" id="A0A9Q3EK17"/>
<sequence length="113" mass="12549">MKAEEFKPSDYVYQVCGAVPHFMASSRSSMLGPNQQSPTSPLALEKSPLFMVLDQSQWAQDIEEKIVPWAFFWTHGPPEAPRNLGPGVILVLGDSNSPHGPQTVEIQNSQKWV</sequence>
<proteinExistence type="predicted"/>
<evidence type="ECO:0000313" key="2">
    <source>
        <dbReference type="Proteomes" id="UP000765509"/>
    </source>
</evidence>
<gene>
    <name evidence="1" type="ORF">O181_060078</name>
</gene>
<dbReference type="Proteomes" id="UP000765509">
    <property type="component" value="Unassembled WGS sequence"/>
</dbReference>